<proteinExistence type="predicted"/>
<dbReference type="AlphaFoldDB" id="A0A977KWK3"/>
<keyword evidence="1" id="KW-1133">Transmembrane helix</keyword>
<feature type="transmembrane region" description="Helical" evidence="1">
    <location>
        <begin position="132"/>
        <end position="160"/>
    </location>
</feature>
<evidence type="ECO:0000256" key="1">
    <source>
        <dbReference type="SAM" id="Phobius"/>
    </source>
</evidence>
<sequence>MSSFRNEPFLWIHLSGIAVAPIALLIVWLSLAIATPITPYWLELIILGIIGIIPILLMQWQKPFEIFSLLVVSLRPEVLTLEQRKILSLFKRPKQQFLALLTALLMAGKLYGIYYFAPLAALPVVNFPQVRLLALLVAAIAFLVANLFVQVPVSVLGILFTQNKIYEETTPINIEDIPKNLTVPGLRVRKIFFIPELSA</sequence>
<organism evidence="2">
    <name type="scientific">Woronichinia naegeliana WA131</name>
    <dbReference type="NCBI Taxonomy" id="2824559"/>
    <lineage>
        <taxon>Bacteria</taxon>
        <taxon>Bacillati</taxon>
        <taxon>Cyanobacteriota</taxon>
        <taxon>Cyanophyceae</taxon>
        <taxon>Synechococcales</taxon>
        <taxon>Coelosphaeriaceae</taxon>
        <taxon>Woronichinia</taxon>
    </lineage>
</organism>
<dbReference type="Proteomes" id="UP001065613">
    <property type="component" value="Chromosome"/>
</dbReference>
<accession>A0A977KWK3</accession>
<dbReference type="EMBL" id="CP073041">
    <property type="protein sequence ID" value="UXE61217.1"/>
    <property type="molecule type" value="Genomic_DNA"/>
</dbReference>
<reference evidence="2" key="1">
    <citation type="submission" date="2021-04" db="EMBL/GenBank/DDBJ databases">
        <title>Genome sequence of Woronichinia naegeliana from Washington state freshwater lake bloom.</title>
        <authorList>
            <person name="Dreher T.W."/>
        </authorList>
    </citation>
    <scope>NUCLEOTIDE SEQUENCE</scope>
    <source>
        <strain evidence="2">WA131</strain>
    </source>
</reference>
<feature type="transmembrane region" description="Helical" evidence="1">
    <location>
        <begin position="97"/>
        <end position="117"/>
    </location>
</feature>
<dbReference type="KEGG" id="wna:KA717_38570"/>
<gene>
    <name evidence="2" type="ORF">KA717_38570</name>
</gene>
<protein>
    <submittedName>
        <fullName evidence="2">Low-complexity tail membrane protein</fullName>
    </submittedName>
</protein>
<dbReference type="InterPro" id="IPR049610">
    <property type="entry name" value="LCTMP-like"/>
</dbReference>
<feature type="transmembrane region" description="Helical" evidence="1">
    <location>
        <begin position="12"/>
        <end position="34"/>
    </location>
</feature>
<dbReference type="NCBIfam" id="NF033183">
    <property type="entry name" value="colliding_TM"/>
    <property type="match status" value="1"/>
</dbReference>
<keyword evidence="1" id="KW-0812">Transmembrane</keyword>
<name>A0A977KWK3_9CYAN</name>
<feature type="transmembrane region" description="Helical" evidence="1">
    <location>
        <begin position="40"/>
        <end position="58"/>
    </location>
</feature>
<evidence type="ECO:0000313" key="2">
    <source>
        <dbReference type="EMBL" id="UXE61217.1"/>
    </source>
</evidence>
<keyword evidence="1" id="KW-0472">Membrane</keyword>